<organism evidence="1 2">
    <name type="scientific">Deinococcus indicus</name>
    <dbReference type="NCBI Taxonomy" id="223556"/>
    <lineage>
        <taxon>Bacteria</taxon>
        <taxon>Thermotogati</taxon>
        <taxon>Deinococcota</taxon>
        <taxon>Deinococci</taxon>
        <taxon>Deinococcales</taxon>
        <taxon>Deinococcaceae</taxon>
        <taxon>Deinococcus</taxon>
    </lineage>
</organism>
<reference evidence="1 2" key="1">
    <citation type="submission" date="2017-05" db="EMBL/GenBank/DDBJ databases">
        <title>De novo genome assembly of Deniococcus indicus strain DR1.</title>
        <authorList>
            <person name="Chauhan D."/>
            <person name="Yennamalli R.M."/>
            <person name="Priyadarshini R."/>
        </authorList>
    </citation>
    <scope>NUCLEOTIDE SEQUENCE [LARGE SCALE GENOMIC DNA]</scope>
    <source>
        <strain evidence="1 2">DR1</strain>
    </source>
</reference>
<protein>
    <submittedName>
        <fullName evidence="1">Uncharacterized protein</fullName>
    </submittedName>
</protein>
<comment type="caution">
    <text evidence="1">The sequence shown here is derived from an EMBL/GenBank/DDBJ whole genome shotgun (WGS) entry which is preliminary data.</text>
</comment>
<dbReference type="EMBL" id="NHMK01000016">
    <property type="protein sequence ID" value="OWL95479.1"/>
    <property type="molecule type" value="Genomic_DNA"/>
</dbReference>
<gene>
    <name evidence="1" type="ORF">CBQ26_12015</name>
</gene>
<evidence type="ECO:0000313" key="1">
    <source>
        <dbReference type="EMBL" id="OWL95479.1"/>
    </source>
</evidence>
<keyword evidence="2" id="KW-1185">Reference proteome</keyword>
<name>A0A246BJK6_9DEIO</name>
<dbReference type="Proteomes" id="UP000197208">
    <property type="component" value="Unassembled WGS sequence"/>
</dbReference>
<accession>A0A246BJK6</accession>
<proteinExistence type="predicted"/>
<dbReference type="AlphaFoldDB" id="A0A246BJK6"/>
<sequence length="202" mass="22345">MSRARVIHIKPMSAQRTADVTPEVMTQVTPEVAPAGWVVRVNGHEFVHGGEYELQFDLPEAAAQFAADLLSEYGPDTPVQVVGLDELGVPLPGALPTPEETVTLMEWLAEVDVPVPEVRHPLDALQGQVCRALFMEGSAREKVAVILRLYRHHLSPARCGVLRRLDAAFVVARFKVGLDPAWVHYAEWEAAFRRARRAQPGD</sequence>
<evidence type="ECO:0000313" key="2">
    <source>
        <dbReference type="Proteomes" id="UP000197208"/>
    </source>
</evidence>